<organism evidence="2 3">
    <name type="scientific">Methanocella arvoryzae (strain DSM 22066 / NBRC 105507 / MRE50)</name>
    <dbReference type="NCBI Taxonomy" id="351160"/>
    <lineage>
        <taxon>Archaea</taxon>
        <taxon>Methanobacteriati</taxon>
        <taxon>Methanobacteriota</taxon>
        <taxon>Stenosarchaea group</taxon>
        <taxon>Methanomicrobia</taxon>
        <taxon>Methanocellales</taxon>
        <taxon>Methanocellaceae</taxon>
        <taxon>Methanocella</taxon>
    </lineage>
</organism>
<sequence>MSDHDHVKRHVVSGAKCRKPACRDASGRHDGLSNPCVNHAPGEHRGTLGGNSIGSVKPMREFFAIRKLYSPAGQF</sequence>
<accession>Q0W284</accession>
<evidence type="ECO:0000313" key="3">
    <source>
        <dbReference type="Proteomes" id="UP000000663"/>
    </source>
</evidence>
<feature type="region of interest" description="Disordered" evidence="1">
    <location>
        <begin position="1"/>
        <end position="53"/>
    </location>
</feature>
<name>Q0W284_METAR</name>
<dbReference type="Proteomes" id="UP000000663">
    <property type="component" value="Chromosome"/>
</dbReference>
<dbReference type="STRING" id="351160.RCIA180"/>
<evidence type="ECO:0000256" key="1">
    <source>
        <dbReference type="SAM" id="MobiDB-lite"/>
    </source>
</evidence>
<dbReference type="KEGG" id="rci:RCIA180"/>
<feature type="compositionally biased region" description="Basic and acidic residues" evidence="1">
    <location>
        <begin position="21"/>
        <end position="31"/>
    </location>
</feature>
<protein>
    <submittedName>
        <fullName evidence="2">Uncharacterized protein</fullName>
    </submittedName>
</protein>
<keyword evidence="3" id="KW-1185">Reference proteome</keyword>
<evidence type="ECO:0000313" key="2">
    <source>
        <dbReference type="EMBL" id="CAJ37509.1"/>
    </source>
</evidence>
<gene>
    <name evidence="2" type="ORF">RCIA180</name>
</gene>
<feature type="compositionally biased region" description="Basic residues" evidence="1">
    <location>
        <begin position="7"/>
        <end position="20"/>
    </location>
</feature>
<reference evidence="2 3" key="1">
    <citation type="journal article" date="2006" name="Science">
        <title>Genome of rice cluster I archaea -- the key methane producers in the rice rhizosphere.</title>
        <authorList>
            <person name="Erkel C."/>
            <person name="Kube M."/>
            <person name="Reinhardt R."/>
            <person name="Liesack W."/>
        </authorList>
    </citation>
    <scope>NUCLEOTIDE SEQUENCE [LARGE SCALE GENOMIC DNA]</scope>
    <source>
        <strain evidence="3">DSM 22066 / NBRC 105507 / MRE50</strain>
    </source>
</reference>
<dbReference type="AlphaFoldDB" id="Q0W284"/>
<proteinExistence type="predicted"/>
<dbReference type="EMBL" id="AM114193">
    <property type="protein sequence ID" value="CAJ37509.1"/>
    <property type="molecule type" value="Genomic_DNA"/>
</dbReference>